<dbReference type="AlphaFoldDB" id="A0A5K3FM90"/>
<proteinExistence type="predicted"/>
<name>A0A5K3FM90_MESCO</name>
<protein>
    <submittedName>
        <fullName evidence="1">Arachidonate 5-lipoxygenase</fullName>
    </submittedName>
</protein>
<reference evidence="1" key="1">
    <citation type="submission" date="2019-11" db="UniProtKB">
        <authorList>
            <consortium name="WormBaseParasite"/>
        </authorList>
    </citation>
    <scope>IDENTIFICATION</scope>
</reference>
<evidence type="ECO:0000313" key="1">
    <source>
        <dbReference type="WBParaSite" id="MCU_009726-RA"/>
    </source>
</evidence>
<sequence length="162" mass="18383">MGETNSKVAFEICVVTEDYLGSNLGPGINMVMFDNKNVQSPIIALDYIFQNEVDYHQAKFTIDLQPWSRLKIGNTGPWMWRFRHGARSLVSFVLSCVFPRTPAHLARLSKKGDNTRGSASTSLVLAYSVADFSLANKMRCSVNKKQPHKKHLRDHFFLPDCF</sequence>
<dbReference type="WBParaSite" id="MCU_009726-RA">
    <property type="protein sequence ID" value="MCU_009726-RA"/>
    <property type="gene ID" value="MCU_009726"/>
</dbReference>
<organism evidence="1">
    <name type="scientific">Mesocestoides corti</name>
    <name type="common">Flatworm</name>
    <dbReference type="NCBI Taxonomy" id="53468"/>
    <lineage>
        <taxon>Eukaryota</taxon>
        <taxon>Metazoa</taxon>
        <taxon>Spiralia</taxon>
        <taxon>Lophotrochozoa</taxon>
        <taxon>Platyhelminthes</taxon>
        <taxon>Cestoda</taxon>
        <taxon>Eucestoda</taxon>
        <taxon>Cyclophyllidea</taxon>
        <taxon>Mesocestoididae</taxon>
        <taxon>Mesocestoides</taxon>
    </lineage>
</organism>
<accession>A0A5K3FM90</accession>